<dbReference type="GeneID" id="801222"/>
<dbReference type="EMBL" id="AF288090">
    <property type="protein sequence ID" value="AAG17735.1"/>
    <property type="molecule type" value="Genomic_DNA"/>
</dbReference>
<comment type="similarity">
    <text evidence="1">Belongs to the universal ribosomal protein uL10 family.</text>
</comment>
<evidence type="ECO:0000256" key="1">
    <source>
        <dbReference type="ARBA" id="ARBA00008889"/>
    </source>
</evidence>
<accession>Q9G8W2</accession>
<reference evidence="2" key="1">
    <citation type="submission" date="2000-07" db="EMBL/GenBank/DDBJ databases">
        <title>Algae with secondary chloroplasts have mitochondria that originate from the host.</title>
        <authorList>
            <person name="Burger G."/>
            <person name="Lang B.F."/>
            <person name="Maier U.G."/>
            <person name="McFadden G.I."/>
            <person name="Gray W.M.M.W."/>
        </authorList>
    </citation>
    <scope>NUCLEOTIDE SEQUENCE</scope>
</reference>
<geneLocation type="mitochondrion" evidence="2"/>
<dbReference type="SUPFAM" id="SSF160369">
    <property type="entry name" value="Ribosomal protein L10-like"/>
    <property type="match status" value="1"/>
</dbReference>
<protein>
    <submittedName>
        <fullName evidence="2">Orf166</fullName>
    </submittedName>
</protein>
<organism evidence="2">
    <name type="scientific">Rhodomonas salina</name>
    <name type="common">Pyrenomonas salina</name>
    <dbReference type="NCBI Taxonomy" id="3034"/>
    <lineage>
        <taxon>Eukaryota</taxon>
        <taxon>Cryptophyceae</taxon>
        <taxon>Pyrenomonadales</taxon>
        <taxon>Pyrenomonadaceae</taxon>
        <taxon>Rhodomonas</taxon>
    </lineage>
</organism>
<dbReference type="Gene3D" id="3.30.70.1730">
    <property type="match status" value="1"/>
</dbReference>
<dbReference type="AlphaFoldDB" id="Q9G8W2"/>
<proteinExistence type="inferred from homology"/>
<dbReference type="RefSeq" id="NP_066464.1">
    <property type="nucleotide sequence ID" value="NC_002572.1"/>
</dbReference>
<sequence>MKLTQKQLINIFLNNKVVSFARVGKLNSKEFLVLKKQLLKKEISVKFVSNEIFKQTFSNFKNEIVFNLFKGNLILLFSKTLDCFQINNVRKSYFPDIKMYLLYFHRRFFLLFNLVPQKKSEDVFNFLRHILYTNSLKQILSADFYLLKLINNQLRHFFNILEKIKT</sequence>
<gene>
    <name evidence="2" type="primary">orf166</name>
</gene>
<keyword evidence="2" id="KW-0496">Mitochondrion</keyword>
<name>Q9G8W2_RHDSA</name>
<dbReference type="InterPro" id="IPR043141">
    <property type="entry name" value="Ribosomal_uL10-like_sf"/>
</dbReference>
<evidence type="ECO:0000313" key="2">
    <source>
        <dbReference type="EMBL" id="AAG17735.1"/>
    </source>
</evidence>